<dbReference type="InterPro" id="IPR036388">
    <property type="entry name" value="WH-like_DNA-bd_sf"/>
</dbReference>
<feature type="domain" description="HTH lysR-type" evidence="5">
    <location>
        <begin position="7"/>
        <end position="64"/>
    </location>
</feature>
<proteinExistence type="inferred from homology"/>
<comment type="caution">
    <text evidence="6">The sequence shown here is derived from an EMBL/GenBank/DDBJ whole genome shotgun (WGS) entry which is preliminary data.</text>
</comment>
<dbReference type="InterPro" id="IPR000847">
    <property type="entry name" value="LysR_HTH_N"/>
</dbReference>
<dbReference type="SUPFAM" id="SSF46785">
    <property type="entry name" value="Winged helix' DNA-binding domain"/>
    <property type="match status" value="1"/>
</dbReference>
<dbReference type="PANTHER" id="PTHR30537:SF32">
    <property type="entry name" value="HTH-TYPE TRANSCRIPTIONAL REGULATOR DSDC"/>
    <property type="match status" value="1"/>
</dbReference>
<protein>
    <submittedName>
        <fullName evidence="6">LysR substrate-binding domain-containing protein</fullName>
    </submittedName>
</protein>
<name>A0ABU8PHJ8_9HYPH</name>
<accession>A0ABU8PHJ8</accession>
<keyword evidence="4" id="KW-0804">Transcription</keyword>
<dbReference type="PROSITE" id="PS50931">
    <property type="entry name" value="HTH_LYSR"/>
    <property type="match status" value="1"/>
</dbReference>
<evidence type="ECO:0000256" key="2">
    <source>
        <dbReference type="ARBA" id="ARBA00023015"/>
    </source>
</evidence>
<dbReference type="PANTHER" id="PTHR30537">
    <property type="entry name" value="HTH-TYPE TRANSCRIPTIONAL REGULATOR"/>
    <property type="match status" value="1"/>
</dbReference>
<evidence type="ECO:0000259" key="5">
    <source>
        <dbReference type="PROSITE" id="PS50931"/>
    </source>
</evidence>
<dbReference type="InterPro" id="IPR058163">
    <property type="entry name" value="LysR-type_TF_proteobact-type"/>
</dbReference>
<keyword evidence="7" id="KW-1185">Reference proteome</keyword>
<dbReference type="Pfam" id="PF00126">
    <property type="entry name" value="HTH_1"/>
    <property type="match status" value="1"/>
</dbReference>
<sequence length="294" mass="33367">MTAFRVPSIELLQTFIAVFQCRNFSTAAEKLHLTQSAVSHRIKRLEDELDVVLFDRSPHNVNASEAGDRLYSDIHSTLNTLENVFSKIQQNANHTRLEIEVEPAFGTKWLAPRLKSFLLEHPHLKLQINLSDKKLEFSGNTEIAIKWGHKNSWPGFYCEPLMDLTFTPMCSRSFLNEHGQVTIENLARFPLLHDRDYGEWARLAGSLDLAALDFRKGHIIGDTALLEQAAIEGNGIALCALELTENAVQRGDLIPPLLDLKIRSDKSYYLLRHQSIKPTIIGAQFSEWLHQTVT</sequence>
<dbReference type="Gene3D" id="3.40.190.10">
    <property type="entry name" value="Periplasmic binding protein-like II"/>
    <property type="match status" value="2"/>
</dbReference>
<dbReference type="EMBL" id="JBBGZH010000002">
    <property type="protein sequence ID" value="MEJ5020906.1"/>
    <property type="molecule type" value="Genomic_DNA"/>
</dbReference>
<dbReference type="PRINTS" id="PR00039">
    <property type="entry name" value="HTHLYSR"/>
</dbReference>
<dbReference type="InterPro" id="IPR005119">
    <property type="entry name" value="LysR_subst-bd"/>
</dbReference>
<keyword evidence="3" id="KW-0238">DNA-binding</keyword>
<organism evidence="6 7">
    <name type="scientific">Ochrobactrum vermis</name>
    <dbReference type="NCBI Taxonomy" id="1827297"/>
    <lineage>
        <taxon>Bacteria</taxon>
        <taxon>Pseudomonadati</taxon>
        <taxon>Pseudomonadota</taxon>
        <taxon>Alphaproteobacteria</taxon>
        <taxon>Hyphomicrobiales</taxon>
        <taxon>Brucellaceae</taxon>
        <taxon>Brucella/Ochrobactrum group</taxon>
        <taxon>Ochrobactrum</taxon>
    </lineage>
</organism>
<evidence type="ECO:0000256" key="1">
    <source>
        <dbReference type="ARBA" id="ARBA00009437"/>
    </source>
</evidence>
<dbReference type="Gene3D" id="1.10.10.10">
    <property type="entry name" value="Winged helix-like DNA-binding domain superfamily/Winged helix DNA-binding domain"/>
    <property type="match status" value="1"/>
</dbReference>
<dbReference type="Pfam" id="PF03466">
    <property type="entry name" value="LysR_substrate"/>
    <property type="match status" value="1"/>
</dbReference>
<keyword evidence="2" id="KW-0805">Transcription regulation</keyword>
<dbReference type="Proteomes" id="UP001375812">
    <property type="component" value="Unassembled WGS sequence"/>
</dbReference>
<dbReference type="RefSeq" id="WP_105543406.1">
    <property type="nucleotide sequence ID" value="NZ_JBBGZH010000002.1"/>
</dbReference>
<comment type="similarity">
    <text evidence="1">Belongs to the LysR transcriptional regulatory family.</text>
</comment>
<evidence type="ECO:0000313" key="7">
    <source>
        <dbReference type="Proteomes" id="UP001375812"/>
    </source>
</evidence>
<reference evidence="6 7" key="1">
    <citation type="submission" date="2023-12" db="EMBL/GenBank/DDBJ databases">
        <title>Gut-associated functions are favored during microbiome assembly across C. elegans life.</title>
        <authorList>
            <person name="Zimmermann J."/>
        </authorList>
    </citation>
    <scope>NUCLEOTIDE SEQUENCE [LARGE SCALE GENOMIC DNA]</scope>
    <source>
        <strain evidence="6 7">MYb71</strain>
    </source>
</reference>
<evidence type="ECO:0000256" key="3">
    <source>
        <dbReference type="ARBA" id="ARBA00023125"/>
    </source>
</evidence>
<evidence type="ECO:0000256" key="4">
    <source>
        <dbReference type="ARBA" id="ARBA00023163"/>
    </source>
</evidence>
<dbReference type="InterPro" id="IPR036390">
    <property type="entry name" value="WH_DNA-bd_sf"/>
</dbReference>
<dbReference type="SUPFAM" id="SSF53850">
    <property type="entry name" value="Periplasmic binding protein-like II"/>
    <property type="match status" value="1"/>
</dbReference>
<gene>
    <name evidence="6" type="ORF">WH297_14365</name>
</gene>
<evidence type="ECO:0000313" key="6">
    <source>
        <dbReference type="EMBL" id="MEJ5020906.1"/>
    </source>
</evidence>